<protein>
    <submittedName>
        <fullName evidence="1">Uncharacterized protein</fullName>
    </submittedName>
</protein>
<accession>A0ABQ5VWB9</accession>
<gene>
    <name evidence="1" type="ORF">GCM10007939_20210</name>
</gene>
<dbReference type="EMBL" id="BSNN01000004">
    <property type="protein sequence ID" value="GLQ35738.1"/>
    <property type="molecule type" value="Genomic_DNA"/>
</dbReference>
<proteinExistence type="predicted"/>
<organism evidence="1 2">
    <name type="scientific">Amylibacter marinus</name>
    <dbReference type="NCBI Taxonomy" id="1475483"/>
    <lineage>
        <taxon>Bacteria</taxon>
        <taxon>Pseudomonadati</taxon>
        <taxon>Pseudomonadota</taxon>
        <taxon>Alphaproteobacteria</taxon>
        <taxon>Rhodobacterales</taxon>
        <taxon>Paracoccaceae</taxon>
        <taxon>Amylibacter</taxon>
    </lineage>
</organism>
<dbReference type="Proteomes" id="UP001156694">
    <property type="component" value="Unassembled WGS sequence"/>
</dbReference>
<evidence type="ECO:0000313" key="1">
    <source>
        <dbReference type="EMBL" id="GLQ35738.1"/>
    </source>
</evidence>
<comment type="caution">
    <text evidence="1">The sequence shown here is derived from an EMBL/GenBank/DDBJ whole genome shotgun (WGS) entry which is preliminary data.</text>
</comment>
<sequence length="67" mass="7844">MKNISKRIYQVGERVLQKDVIYQEVLADGSKTNHFIPPPQNGYLPPTQNRAAVWLRRSYRFLQRGIS</sequence>
<evidence type="ECO:0000313" key="2">
    <source>
        <dbReference type="Proteomes" id="UP001156694"/>
    </source>
</evidence>
<dbReference type="RefSeq" id="WP_284378567.1">
    <property type="nucleotide sequence ID" value="NZ_BSNN01000004.1"/>
</dbReference>
<keyword evidence="2" id="KW-1185">Reference proteome</keyword>
<name>A0ABQ5VWB9_9RHOB</name>
<reference evidence="2" key="1">
    <citation type="journal article" date="2019" name="Int. J. Syst. Evol. Microbiol.">
        <title>The Global Catalogue of Microorganisms (GCM) 10K type strain sequencing project: providing services to taxonomists for standard genome sequencing and annotation.</title>
        <authorList>
            <consortium name="The Broad Institute Genomics Platform"/>
            <consortium name="The Broad Institute Genome Sequencing Center for Infectious Disease"/>
            <person name="Wu L."/>
            <person name="Ma J."/>
        </authorList>
    </citation>
    <scope>NUCLEOTIDE SEQUENCE [LARGE SCALE GENOMIC DNA]</scope>
    <source>
        <strain evidence="2">NBRC 110140</strain>
    </source>
</reference>